<dbReference type="Proteomes" id="UP000275078">
    <property type="component" value="Unassembled WGS sequence"/>
</dbReference>
<keyword evidence="4" id="KW-1185">Reference proteome</keyword>
<accession>A0A3N4HEA2</accession>
<reference evidence="3 4" key="1">
    <citation type="journal article" date="2018" name="Nat. Ecol. Evol.">
        <title>Pezizomycetes genomes reveal the molecular basis of ectomycorrhizal truffle lifestyle.</title>
        <authorList>
            <person name="Murat C."/>
            <person name="Payen T."/>
            <person name="Noel B."/>
            <person name="Kuo A."/>
            <person name="Morin E."/>
            <person name="Chen J."/>
            <person name="Kohler A."/>
            <person name="Krizsan K."/>
            <person name="Balestrini R."/>
            <person name="Da Silva C."/>
            <person name="Montanini B."/>
            <person name="Hainaut M."/>
            <person name="Levati E."/>
            <person name="Barry K.W."/>
            <person name="Belfiori B."/>
            <person name="Cichocki N."/>
            <person name="Clum A."/>
            <person name="Dockter R.B."/>
            <person name="Fauchery L."/>
            <person name="Guy J."/>
            <person name="Iotti M."/>
            <person name="Le Tacon F."/>
            <person name="Lindquist E.A."/>
            <person name="Lipzen A."/>
            <person name="Malagnac F."/>
            <person name="Mello A."/>
            <person name="Molinier V."/>
            <person name="Miyauchi S."/>
            <person name="Poulain J."/>
            <person name="Riccioni C."/>
            <person name="Rubini A."/>
            <person name="Sitrit Y."/>
            <person name="Splivallo R."/>
            <person name="Traeger S."/>
            <person name="Wang M."/>
            <person name="Zifcakova L."/>
            <person name="Wipf D."/>
            <person name="Zambonelli A."/>
            <person name="Paolocci F."/>
            <person name="Nowrousian M."/>
            <person name="Ottonello S."/>
            <person name="Baldrian P."/>
            <person name="Spatafora J.W."/>
            <person name="Henrissat B."/>
            <person name="Nagy L.G."/>
            <person name="Aury J.M."/>
            <person name="Wincker P."/>
            <person name="Grigoriev I.V."/>
            <person name="Bonfante P."/>
            <person name="Martin F.M."/>
        </authorList>
    </citation>
    <scope>NUCLEOTIDE SEQUENCE [LARGE SCALE GENOMIC DNA]</scope>
    <source>
        <strain evidence="3 4">RN42</strain>
    </source>
</reference>
<sequence>MVKLPVLLYGIIICGILPTAIGFLEDTAQRPNVNNEGINGIETNGALSQAINVAQGHIEALDIEPANSYEAGSPVTVVESGSDDTTDADSSHRITQATAMSIDDLLVDGTTFETDGDAMIAKYGLKALFQTIKPTTSTSSQLHTKNCKSLLDSYDAETRKKLESSIPDHALCARLRRPLCETCADTVDIAVTIIESQFLWKVQEEIVGDFTQVALDARGVGFSGPFGGSWSDHDAAKSVFEGMTGQKIEKSTFEVGLKKRLQSILDASVLLAKKYKGPANEVEKIWKHVGYWEQSNDVVAVANAVWGLYRVESGLPLSIWGCSADGPLAELVAYRNAARIKHLVSESPADLLAFSNHTKGYIESGSDGWDALHYFAAYCHEASQCGFRRGDTPNSILSRNGVLKVLKSFFEDESLDGWVQAFFHNFNDGARMPGQSFLFLSNWLTHALSNPDFKLEKDQGYRVGKSTERDWSSVTTSHQGISVNDQSAFPSLNNPFVQNCLDMQDFGIKTDSDSLLQGFQEAQQQSPVHAFKYTTNWIFCVGFQQENMKSEVSIPVDRMEAGVILANPGLFISQDRDVATPRKYAEAASVRFPGSKAVFQKEVLGHGLVNQKEAGTLTHCMRNILREYFNTGALPTVDYCEKEVPPGPTFKLPFGMAKHVDHPFDWPDRPEFEDTRETHIGGSFDEL</sequence>
<proteinExistence type="predicted"/>
<dbReference type="InterPro" id="IPR013595">
    <property type="entry name" value="Pept_S33_TAP-like_C"/>
</dbReference>
<evidence type="ECO:0000313" key="4">
    <source>
        <dbReference type="Proteomes" id="UP000275078"/>
    </source>
</evidence>
<evidence type="ECO:0000256" key="1">
    <source>
        <dbReference type="SAM" id="MobiDB-lite"/>
    </source>
</evidence>
<dbReference type="AlphaFoldDB" id="A0A3N4HEA2"/>
<feature type="compositionally biased region" description="Basic and acidic residues" evidence="1">
    <location>
        <begin position="667"/>
        <end position="679"/>
    </location>
</feature>
<evidence type="ECO:0000313" key="3">
    <source>
        <dbReference type="EMBL" id="RPA71526.1"/>
    </source>
</evidence>
<feature type="domain" description="Peptidase S33 tripeptidyl aminopeptidase-like C-terminal" evidence="2">
    <location>
        <begin position="560"/>
        <end position="638"/>
    </location>
</feature>
<dbReference type="EMBL" id="ML119921">
    <property type="protein sequence ID" value="RPA71526.1"/>
    <property type="molecule type" value="Genomic_DNA"/>
</dbReference>
<name>A0A3N4HEA2_ASCIM</name>
<evidence type="ECO:0000259" key="2">
    <source>
        <dbReference type="Pfam" id="PF08386"/>
    </source>
</evidence>
<dbReference type="Gene3D" id="3.40.50.1820">
    <property type="entry name" value="alpha/beta hydrolase"/>
    <property type="match status" value="1"/>
</dbReference>
<feature type="region of interest" description="Disordered" evidence="1">
    <location>
        <begin position="667"/>
        <end position="687"/>
    </location>
</feature>
<gene>
    <name evidence="3" type="ORF">BJ508DRAFT_335944</name>
</gene>
<dbReference type="SUPFAM" id="SSF53474">
    <property type="entry name" value="alpha/beta-Hydrolases"/>
    <property type="match status" value="1"/>
</dbReference>
<organism evidence="3 4">
    <name type="scientific">Ascobolus immersus RN42</name>
    <dbReference type="NCBI Taxonomy" id="1160509"/>
    <lineage>
        <taxon>Eukaryota</taxon>
        <taxon>Fungi</taxon>
        <taxon>Dikarya</taxon>
        <taxon>Ascomycota</taxon>
        <taxon>Pezizomycotina</taxon>
        <taxon>Pezizomycetes</taxon>
        <taxon>Pezizales</taxon>
        <taxon>Ascobolaceae</taxon>
        <taxon>Ascobolus</taxon>
    </lineage>
</organism>
<dbReference type="InterPro" id="IPR029058">
    <property type="entry name" value="AB_hydrolase_fold"/>
</dbReference>
<protein>
    <recommendedName>
        <fullName evidence="2">Peptidase S33 tripeptidyl aminopeptidase-like C-terminal domain-containing protein</fullName>
    </recommendedName>
</protein>
<dbReference type="Pfam" id="PF08386">
    <property type="entry name" value="Abhydrolase_4"/>
    <property type="match status" value="1"/>
</dbReference>